<dbReference type="EMBL" id="JACCFS010000001">
    <property type="protein sequence ID" value="NYJ32923.1"/>
    <property type="molecule type" value="Genomic_DNA"/>
</dbReference>
<proteinExistence type="predicted"/>
<accession>A0A7Z0EKE9</accession>
<reference evidence="3 4" key="1">
    <citation type="submission" date="2020-07" db="EMBL/GenBank/DDBJ databases">
        <title>Sequencing the genomes of 1000 actinobacteria strains.</title>
        <authorList>
            <person name="Klenk H.-P."/>
        </authorList>
    </citation>
    <scope>NUCLEOTIDE SEQUENCE [LARGE SCALE GENOMIC DNA]</scope>
    <source>
        <strain evidence="3 4">DSM 44442</strain>
    </source>
</reference>
<evidence type="ECO:0000313" key="4">
    <source>
        <dbReference type="Proteomes" id="UP000572051"/>
    </source>
</evidence>
<sequence>MTDREPDRGPEERSGASPDPVNHRPPEEWRPGDPGDPMGGGAQPPGEPPHEYPRGSAPGEHPTGAPPEPITGEYSEGPSGASQAGFEHAGYAPGYGEADEPGAGPGSYPPIGQPWSGTAQAGPGAGQTGPQAGAPTGQPTGPQAAQPGWTQPPGYGQPGGAYGRPPHYVQGPGYGQGTPSAGYGSYAYGPPEEKSTPWGKIIGIGCGALLVVMLVSAVVSVLMFILVGVDLR</sequence>
<organism evidence="3 4">
    <name type="scientific">Nocardiopsis aegyptia</name>
    <dbReference type="NCBI Taxonomy" id="220378"/>
    <lineage>
        <taxon>Bacteria</taxon>
        <taxon>Bacillati</taxon>
        <taxon>Actinomycetota</taxon>
        <taxon>Actinomycetes</taxon>
        <taxon>Streptosporangiales</taxon>
        <taxon>Nocardiopsidaceae</taxon>
        <taxon>Nocardiopsis</taxon>
    </lineage>
</organism>
<feature type="transmembrane region" description="Helical" evidence="2">
    <location>
        <begin position="201"/>
        <end position="227"/>
    </location>
</feature>
<keyword evidence="2" id="KW-1133">Transmembrane helix</keyword>
<dbReference type="RefSeq" id="WP_179820909.1">
    <property type="nucleotide sequence ID" value="NZ_JACCFS010000001.1"/>
</dbReference>
<feature type="compositionally biased region" description="Basic and acidic residues" evidence="1">
    <location>
        <begin position="1"/>
        <end position="14"/>
    </location>
</feature>
<dbReference type="Proteomes" id="UP000572051">
    <property type="component" value="Unassembled WGS sequence"/>
</dbReference>
<name>A0A7Z0EKE9_9ACTN</name>
<feature type="compositionally biased region" description="Basic and acidic residues" evidence="1">
    <location>
        <begin position="21"/>
        <end position="33"/>
    </location>
</feature>
<gene>
    <name evidence="3" type="ORF">HNR10_000804</name>
</gene>
<feature type="compositionally biased region" description="Low complexity" evidence="1">
    <location>
        <begin position="117"/>
        <end position="154"/>
    </location>
</feature>
<keyword evidence="2" id="KW-0812">Transmembrane</keyword>
<evidence type="ECO:0000313" key="3">
    <source>
        <dbReference type="EMBL" id="NYJ32923.1"/>
    </source>
</evidence>
<evidence type="ECO:0000256" key="1">
    <source>
        <dbReference type="SAM" id="MobiDB-lite"/>
    </source>
</evidence>
<dbReference type="AlphaFoldDB" id="A0A7Z0EKE9"/>
<protein>
    <submittedName>
        <fullName evidence="3">Uncharacterized protein</fullName>
    </submittedName>
</protein>
<keyword evidence="4" id="KW-1185">Reference proteome</keyword>
<comment type="caution">
    <text evidence="3">The sequence shown here is derived from an EMBL/GenBank/DDBJ whole genome shotgun (WGS) entry which is preliminary data.</text>
</comment>
<feature type="region of interest" description="Disordered" evidence="1">
    <location>
        <begin position="1"/>
        <end position="175"/>
    </location>
</feature>
<evidence type="ECO:0000256" key="2">
    <source>
        <dbReference type="SAM" id="Phobius"/>
    </source>
</evidence>
<keyword evidence="2" id="KW-0472">Membrane</keyword>